<organism evidence="6 7">
    <name type="scientific">Caulochytrium protostelioides</name>
    <dbReference type="NCBI Taxonomy" id="1555241"/>
    <lineage>
        <taxon>Eukaryota</taxon>
        <taxon>Fungi</taxon>
        <taxon>Fungi incertae sedis</taxon>
        <taxon>Chytridiomycota</taxon>
        <taxon>Chytridiomycota incertae sedis</taxon>
        <taxon>Chytridiomycetes</taxon>
        <taxon>Caulochytriales</taxon>
        <taxon>Caulochytriaceae</taxon>
        <taxon>Caulochytrium</taxon>
    </lineage>
</organism>
<feature type="region of interest" description="Disordered" evidence="4">
    <location>
        <begin position="955"/>
        <end position="999"/>
    </location>
</feature>
<dbReference type="Pfam" id="PF07989">
    <property type="entry name" value="Cnn_1N"/>
    <property type="match status" value="1"/>
</dbReference>
<feature type="region of interest" description="Disordered" evidence="4">
    <location>
        <begin position="78"/>
        <end position="149"/>
    </location>
</feature>
<feature type="compositionally biased region" description="Basic residues" evidence="4">
    <location>
        <begin position="1915"/>
        <end position="1928"/>
    </location>
</feature>
<feature type="compositionally biased region" description="Low complexity" evidence="4">
    <location>
        <begin position="1947"/>
        <end position="1958"/>
    </location>
</feature>
<feature type="region of interest" description="Disordered" evidence="4">
    <location>
        <begin position="273"/>
        <end position="316"/>
    </location>
</feature>
<feature type="compositionally biased region" description="Basic and acidic residues" evidence="4">
    <location>
        <begin position="604"/>
        <end position="619"/>
    </location>
</feature>
<feature type="coiled-coil region" evidence="3">
    <location>
        <begin position="1072"/>
        <end position="1106"/>
    </location>
</feature>
<evidence type="ECO:0000256" key="3">
    <source>
        <dbReference type="SAM" id="Coils"/>
    </source>
</evidence>
<keyword evidence="7" id="KW-1185">Reference proteome</keyword>
<feature type="compositionally biased region" description="Basic and acidic residues" evidence="4">
    <location>
        <begin position="1158"/>
        <end position="1172"/>
    </location>
</feature>
<feature type="coiled-coil region" evidence="3">
    <location>
        <begin position="1008"/>
        <end position="1039"/>
    </location>
</feature>
<dbReference type="Proteomes" id="UP000274922">
    <property type="component" value="Unassembled WGS sequence"/>
</dbReference>
<feature type="compositionally biased region" description="Basic and acidic residues" evidence="4">
    <location>
        <begin position="1905"/>
        <end position="1914"/>
    </location>
</feature>
<feature type="region of interest" description="Disordered" evidence="4">
    <location>
        <begin position="207"/>
        <end position="238"/>
    </location>
</feature>
<evidence type="ECO:0000313" key="6">
    <source>
        <dbReference type="EMBL" id="RKP02780.1"/>
    </source>
</evidence>
<reference evidence="7" key="1">
    <citation type="journal article" date="2018" name="Nat. Microbiol.">
        <title>Leveraging single-cell genomics to expand the fungal tree of life.</title>
        <authorList>
            <person name="Ahrendt S.R."/>
            <person name="Quandt C.A."/>
            <person name="Ciobanu D."/>
            <person name="Clum A."/>
            <person name="Salamov A."/>
            <person name="Andreopoulos B."/>
            <person name="Cheng J.F."/>
            <person name="Woyke T."/>
            <person name="Pelin A."/>
            <person name="Henrissat B."/>
            <person name="Reynolds N.K."/>
            <person name="Benny G.L."/>
            <person name="Smith M.E."/>
            <person name="James T.Y."/>
            <person name="Grigoriev I.V."/>
        </authorList>
    </citation>
    <scope>NUCLEOTIDE SEQUENCE [LARGE SCALE GENOMIC DNA]</scope>
    <source>
        <strain evidence="7">ATCC 52028</strain>
    </source>
</reference>
<feature type="compositionally biased region" description="Basic and acidic residues" evidence="4">
    <location>
        <begin position="766"/>
        <end position="780"/>
    </location>
</feature>
<evidence type="ECO:0000313" key="7">
    <source>
        <dbReference type="Proteomes" id="UP000274922"/>
    </source>
</evidence>
<dbReference type="InterPro" id="IPR012943">
    <property type="entry name" value="Cnn_1N"/>
</dbReference>
<dbReference type="GO" id="GO:0005815">
    <property type="term" value="C:microtubule organizing center"/>
    <property type="evidence" value="ECO:0007669"/>
    <property type="project" value="InterPro"/>
</dbReference>
<feature type="region of interest" description="Disordered" evidence="4">
    <location>
        <begin position="1434"/>
        <end position="1469"/>
    </location>
</feature>
<feature type="region of interest" description="Disordered" evidence="4">
    <location>
        <begin position="1888"/>
        <end position="1969"/>
    </location>
</feature>
<gene>
    <name evidence="6" type="ORF">CXG81DRAFT_24568</name>
</gene>
<feature type="region of interest" description="Disordered" evidence="4">
    <location>
        <begin position="1112"/>
        <end position="1172"/>
    </location>
</feature>
<feature type="compositionally biased region" description="Basic and acidic residues" evidence="4">
    <location>
        <begin position="1457"/>
        <end position="1467"/>
    </location>
</feature>
<feature type="region of interest" description="Disordered" evidence="4">
    <location>
        <begin position="755"/>
        <end position="780"/>
    </location>
</feature>
<feature type="coiled-coil region" evidence="3">
    <location>
        <begin position="1186"/>
        <end position="1333"/>
    </location>
</feature>
<feature type="region of interest" description="Disordered" evidence="4">
    <location>
        <begin position="599"/>
        <end position="633"/>
    </location>
</feature>
<protein>
    <recommendedName>
        <fullName evidence="5">Centrosomin N-terminal motif 1 domain-containing protein</fullName>
    </recommendedName>
</protein>
<feature type="region of interest" description="Disordered" evidence="4">
    <location>
        <begin position="890"/>
        <end position="916"/>
    </location>
</feature>
<accession>A0A4P9XC85</accession>
<dbReference type="STRING" id="1555241.A0A4P9XC85"/>
<evidence type="ECO:0000256" key="4">
    <source>
        <dbReference type="SAM" id="MobiDB-lite"/>
    </source>
</evidence>
<evidence type="ECO:0000256" key="1">
    <source>
        <dbReference type="ARBA" id="ARBA00004496"/>
    </source>
</evidence>
<feature type="region of interest" description="Disordered" evidence="4">
    <location>
        <begin position="1"/>
        <end position="62"/>
    </location>
</feature>
<feature type="compositionally biased region" description="Basic and acidic residues" evidence="4">
    <location>
        <begin position="105"/>
        <end position="114"/>
    </location>
</feature>
<feature type="domain" description="Centrosomin N-terminal motif 1" evidence="5">
    <location>
        <begin position="421"/>
        <end position="501"/>
    </location>
</feature>
<name>A0A4P9XC85_9FUNG</name>
<keyword evidence="3" id="KW-0175">Coiled coil</keyword>
<feature type="coiled-coil region" evidence="3">
    <location>
        <begin position="475"/>
        <end position="537"/>
    </location>
</feature>
<sequence length="2001" mass="221123">MSFHTPVPAHRLDKPPARPVSPSKHADEADEDAISAISFVDPRSGTPADLGDTSGDADADADADADVLTHASAAIAAEAFSDGRSLSRDTRFGEAPSGPDDDDDASGHDSERRPRWPSNAAATAAPAPTRPWGAHGYFQPPPPPYGRTREPVTAAAAVAVDASGVFSDLGATDVGNVTSHYDTSAAFYNPNQTADFPSDFAVDRLSDESGLDVSLPKTPMMARSASPSESEGDDAPLVPRTPLAAAAQRRQQQHHHQQEALADAAYATPGLPVRSESTATTQPRDSPALAQAPSEGFASATRSMAMATPSAPAHVTHVARTPSATAMQRYHLPLLEESYDQSMLSHDASFETAPVRSPTTKGHPHGRLGMDSGKAPFRHLLASASAGANLGAPSPTASLAASGHGHADAGQAEAFRQALGLRQRDQVMDAMKKENFELKLRIYFLEEQLAKSMPEAMDGGSQGDPAPDGEISRLVRQLQDDAEHYRGEADQAQAALRELQTRAETQAETMTQLQRTLAMHEEDHELLRCENEELRRYRDAHHADVASHVSAEVEALSNERDALLSKQAAQQSVIDAQSTELTDLRQSVSALEQEVFQLQQQNDAQRERAAQQEEDHESAMQKQLAEMEAQQRRHEASTQALNAELATLQAQCQDATHLGGELTRELESALNDVERLRQRERDLSAASDALQREHAQRLQQHAREWQARLDTQRHAHDDRLRSLEQAHAAEISRLTTRQHALEDELQQRLDDLQQLQQQQQQQARVHASEETREREHLDRQERLERQWQARLDAQRDDAEARVAALSARHDAAVRALEQEHHQMQQELQQALDTQQVEMAQQSRAWEARLAAQRDDAAAELAALRDAQADAVEALEAQLDTLRAERDRAMEQAHAAERAARPVTSSGSRAAEERERERLERQWQARLDVQRDDFVAQFEALKQEHAAAIERIMQRHHEIQQQQQERIEQQQQMRSSTASHHTATTTTTTATTAAATASTREPAISPTLVIEYEARLKQQADQAARESQRLLQRIHELEKATAASPPSASASASATHAALGNVSMVSAFEYILQGDIEAEYSQLRDQIEELNSRLSRRTQDADSLLRDLDEKALRHQHDVSQLASETSTRPPTRTHSPSRSTRRFSSRGAHESVSAAEASDLRQNSEADDRRDSVTTVQHIMQLQTALSERSSDAMEARAQLESLQQQSRASLDDLDAYKATIAQQQRQLDVLKREMARTETENTAFAEEVRRLDRACQRANQEASETRTELDAAHQQVNHLYGKLKAMIADQTRHATDRVINWQQRYEETRALLESTRAEQQAAESQLTALRRAANQRRDQAAQTAMVTTVSTSTMTMTPTPLANAAATAADVAAPASTVDRAQAEAEQAALRAELRQNRERLTDVTAQVEHRSRRIEQLEAQLSDLRTRLEAAQHGEQAARQSAHERAAAQTTQLRTAREQLQHEQDAANQLRSEVAALKQAAQAAQTAQGETVLALRSELRSTLDALRDVIPAEFLPKSATRATSAQTDALASSASSTSASASPSTAQTSVKTEIHLIRECLQGFQVAMLERTRLRSELETLTARFTAEIRKMHASIDPKLAGIGRLEAMVDQSLAAQQGGRVSEADFEKRLAQERANQAVLRGRLDVAQQAAETAESRLADARARIRDLERREGQLSAASDKETMQLQQMEQRLATLQTQLTVEREAAARRIHDVLAHKSRIERELQTSEQRAEQLETKRAAAKEAVHRFQAMHAQQKELEQSVRQLTIQLDQQVSDTRQREAMLTESQRQTERAAKDTAYFRGLVLRLREKIKKAHVMLSLLNERGAQLTVPVALDCANHVRVYLISAIAQLDTSILGASSAHDVSAAHDRASPSRRLFTTASGVETPADASLAPHQSRAPSPERHGERHAERSHHHHHHAHHHQPPSSRSRDQTPRAAMSQTAARQTAGRSASRASRRLSRSPMRDCQGVAQTFFQGIGQGAASEFSLRSMHIESTP</sequence>
<dbReference type="OrthoDB" id="10255000at2759"/>
<keyword evidence="2" id="KW-0963">Cytoplasm</keyword>
<dbReference type="SUPFAM" id="SSF57997">
    <property type="entry name" value="Tropomyosin"/>
    <property type="match status" value="1"/>
</dbReference>
<feature type="compositionally biased region" description="Low complexity" evidence="4">
    <location>
        <begin position="1125"/>
        <end position="1138"/>
    </location>
</feature>
<feature type="compositionally biased region" description="Low complexity" evidence="4">
    <location>
        <begin position="959"/>
        <end position="998"/>
    </location>
</feature>
<dbReference type="GO" id="GO:0005737">
    <property type="term" value="C:cytoplasm"/>
    <property type="evidence" value="ECO:0007669"/>
    <property type="project" value="UniProtKB-SubCell"/>
</dbReference>
<feature type="compositionally biased region" description="Polar residues" evidence="4">
    <location>
        <begin position="275"/>
        <end position="284"/>
    </location>
</feature>
<feature type="compositionally biased region" description="Basic and acidic residues" evidence="4">
    <location>
        <begin position="890"/>
        <end position="899"/>
    </location>
</feature>
<dbReference type="EMBL" id="ML014135">
    <property type="protein sequence ID" value="RKP02780.1"/>
    <property type="molecule type" value="Genomic_DNA"/>
</dbReference>
<evidence type="ECO:0000256" key="2">
    <source>
        <dbReference type="ARBA" id="ARBA00022490"/>
    </source>
</evidence>
<proteinExistence type="predicted"/>
<comment type="subcellular location">
    <subcellularLocation>
        <location evidence="1">Cytoplasm</location>
    </subcellularLocation>
</comment>
<evidence type="ECO:0000259" key="5">
    <source>
        <dbReference type="Pfam" id="PF07989"/>
    </source>
</evidence>
<feature type="coiled-coil region" evidence="3">
    <location>
        <begin position="1647"/>
        <end position="1779"/>
    </location>
</feature>